<name>A0A8J9Y8S7_9NEOP</name>
<evidence type="ECO:0000313" key="2">
    <source>
        <dbReference type="EMBL" id="CAH0718931.1"/>
    </source>
</evidence>
<dbReference type="SUPFAM" id="SSF53098">
    <property type="entry name" value="Ribonuclease H-like"/>
    <property type="match status" value="1"/>
</dbReference>
<dbReference type="InterPro" id="IPR012337">
    <property type="entry name" value="RNaseH-like_sf"/>
</dbReference>
<dbReference type="Proteomes" id="UP000838878">
    <property type="component" value="Chromosome 13"/>
</dbReference>
<sequence length="1529" mass="175024">MRTYKRKTTRCSYTTEDLKNAAKAVNDEGKSVHATATEFGIKRMTLTRYLKKLNEGGDSSMGYATPRQVFSSTQEDSLKKYLLQMASIFYGYFPKDVRRLAYECANKFEIEIPPSWAANKMAGKEWLTMFLKRNPELSIRKPEPTSLGRATSFNAQNVKVFFDKLAEVMDRYGFTAADIWNIDETRVSTVLKPNKIVAAKENSKPGKDYLEQPVMSSTESNPTPSTSTSQAEPEPGPSNKENESVNLIQVFSPEIVRPFPKAGPRKVAKKYGAHHKTDSPLLQLPIDIVEDFPVGDSLHLIDLGIMKRLLVGWRNGNFGMYTTKWCARDIIKVNEFLIKYRMPLEIHRSIHTLDCLAHWKGSELRTFLHYGSIVALIDVLRDDVYQHFLNFFCAITICTVKKYSAFLPVARELLQYFVEQFKDFYGIDYITSNVHNLMHVADEVEKFGPLQTFNAYPFENKLYTIKNMLRQGNKPLSQLAKRITEEAMLYSKTSLNKKSEYSGPFVTQSRSRLTCVADLGGIPLFGGNFTYEIASAIDDGNSPSTSSSVQEVANNSEQIPSTSAQMTSSTREEPIEKKKRFNKFLDSWTTRPEFKGWLTKHNEIRDGHELAFCRICNMTVIAHKSDLIRHLNSKKHLRISKQVSGSKKIDDLVRESSVDVKVRRAELKLCAMLATNNLPFSLMDTVIPLAKDIFTDSEIVSKLAVRRTKASHCIKNALGNNLANIVFDALRVPGAFFSIIMDETTDCSTIKQLAFTVIYFNVESNKVETHFFDMIEVKSGDAISLVKYLTNVIESKQIPLSNLIGFCSDTTNVMIGEHNSVFSHLKAALPSIACIKCSCHLIHLAASKACLKLPRSVEDLIRNLGSHFSRSSFRQEKFAEFQAFFQCDLHKILNVATTRWLSVKNCVDRVLQQYTPLREYLRLAVFEDPSKTTEEMVATMDNEFTSETPLLYKMKSSVENLLKTVCSNYITFSYVKSCTDIMKIEFDDESKYDRLDRVYLGVLATESLQKLKNNSQVPETDVNMFLITCRSFYVELAKQILQRFDFKDSLFNFIDLVNPSVAQSFTFKSLKPIFVRFPVLYDYYNMQEVDDEWREHALLDHESYDLHPSDGAEEYWRKVFHLKNALGQSLFPNLKGILNAFAVAVGIYKMSSDLEEDATGPSTPKKYKKTKHRAQKYRIQWESEGEFKDWIGPDGNNINKAYCKICDVKISCEISTLKRHIVLVDVSTDISSVKTMCIVVRLYDPETHKISSLLWELRPLFEKNDFDAANQGATGEAIYKSILRSFQDENVPTENIIGFASDGASVLMEHTFNDLNDPFMKLYFIFLQWVLPKFVNLNEYFQKSGVVITELTRKMRATYQELLLCYMERNYVVTNDMSAIDPTKEHFLRPASMYFGVQLMTEIENQNIQSRQDLISDFQKRVRDLLITGCCQIRNRYDFSNVLLQKLSILSPKNAVSRAQRTTEPTLLPMMLEVPCIMKGKTNEQKQAIDDEWILLPETVLPEDLFHDIDKISPDEFWSKILHLSEPQF</sequence>
<evidence type="ECO:0000256" key="1">
    <source>
        <dbReference type="SAM" id="MobiDB-lite"/>
    </source>
</evidence>
<dbReference type="PANTHER" id="PTHR37162:SF1">
    <property type="entry name" value="BED-TYPE DOMAIN-CONTAINING PROTEIN"/>
    <property type="match status" value="1"/>
</dbReference>
<gene>
    <name evidence="2" type="ORF">BINO364_LOCUS5337</name>
</gene>
<reference evidence="2" key="1">
    <citation type="submission" date="2021-12" db="EMBL/GenBank/DDBJ databases">
        <authorList>
            <person name="Martin H S."/>
        </authorList>
    </citation>
    <scope>NUCLEOTIDE SEQUENCE</scope>
</reference>
<accession>A0A8J9Y8S7</accession>
<feature type="non-terminal residue" evidence="2">
    <location>
        <position position="1529"/>
    </location>
</feature>
<feature type="region of interest" description="Disordered" evidence="1">
    <location>
        <begin position="202"/>
        <end position="242"/>
    </location>
</feature>
<evidence type="ECO:0000313" key="3">
    <source>
        <dbReference type="Proteomes" id="UP000838878"/>
    </source>
</evidence>
<protein>
    <submittedName>
        <fullName evidence="2">Uncharacterized protein</fullName>
    </submittedName>
</protein>
<dbReference type="PANTHER" id="PTHR37162">
    <property type="entry name" value="HAT FAMILY DIMERISATION DOMAINCONTAINING PROTEIN-RELATED"/>
    <property type="match status" value="1"/>
</dbReference>
<feature type="compositionally biased region" description="Low complexity" evidence="1">
    <location>
        <begin position="216"/>
        <end position="229"/>
    </location>
</feature>
<dbReference type="EMBL" id="OV170233">
    <property type="protein sequence ID" value="CAH0718931.1"/>
    <property type="molecule type" value="Genomic_DNA"/>
</dbReference>
<dbReference type="OrthoDB" id="6159421at2759"/>
<feature type="compositionally biased region" description="Polar residues" evidence="1">
    <location>
        <begin position="541"/>
        <end position="569"/>
    </location>
</feature>
<feature type="region of interest" description="Disordered" evidence="1">
    <location>
        <begin position="540"/>
        <end position="575"/>
    </location>
</feature>
<keyword evidence="3" id="KW-1185">Reference proteome</keyword>
<proteinExistence type="predicted"/>
<organism evidence="2 3">
    <name type="scientific">Brenthis ino</name>
    <name type="common">lesser marbled fritillary</name>
    <dbReference type="NCBI Taxonomy" id="405034"/>
    <lineage>
        <taxon>Eukaryota</taxon>
        <taxon>Metazoa</taxon>
        <taxon>Ecdysozoa</taxon>
        <taxon>Arthropoda</taxon>
        <taxon>Hexapoda</taxon>
        <taxon>Insecta</taxon>
        <taxon>Pterygota</taxon>
        <taxon>Neoptera</taxon>
        <taxon>Endopterygota</taxon>
        <taxon>Lepidoptera</taxon>
        <taxon>Glossata</taxon>
        <taxon>Ditrysia</taxon>
        <taxon>Papilionoidea</taxon>
        <taxon>Nymphalidae</taxon>
        <taxon>Heliconiinae</taxon>
        <taxon>Argynnini</taxon>
        <taxon>Brenthis</taxon>
    </lineage>
</organism>